<evidence type="ECO:0008006" key="5">
    <source>
        <dbReference type="Google" id="ProtNLM"/>
    </source>
</evidence>
<evidence type="ECO:0000256" key="1">
    <source>
        <dbReference type="SAM" id="MobiDB-lite"/>
    </source>
</evidence>
<evidence type="ECO:0000256" key="2">
    <source>
        <dbReference type="SAM" id="SignalP"/>
    </source>
</evidence>
<dbReference type="PROSITE" id="PS51257">
    <property type="entry name" value="PROKAR_LIPOPROTEIN"/>
    <property type="match status" value="1"/>
</dbReference>
<feature type="region of interest" description="Disordered" evidence="1">
    <location>
        <begin position="24"/>
        <end position="55"/>
    </location>
</feature>
<name>A0ABV8I7P4_9ACTN</name>
<proteinExistence type="predicted"/>
<accession>A0ABV8I7P4</accession>
<evidence type="ECO:0000313" key="3">
    <source>
        <dbReference type="EMBL" id="MFC4060232.1"/>
    </source>
</evidence>
<evidence type="ECO:0000313" key="4">
    <source>
        <dbReference type="Proteomes" id="UP001595850"/>
    </source>
</evidence>
<protein>
    <recommendedName>
        <fullName evidence="5">Lipoprotein</fullName>
    </recommendedName>
</protein>
<organism evidence="3 4">
    <name type="scientific">Planomonospora corallina</name>
    <dbReference type="NCBI Taxonomy" id="1806052"/>
    <lineage>
        <taxon>Bacteria</taxon>
        <taxon>Bacillati</taxon>
        <taxon>Actinomycetota</taxon>
        <taxon>Actinomycetes</taxon>
        <taxon>Streptosporangiales</taxon>
        <taxon>Streptosporangiaceae</taxon>
        <taxon>Planomonospora</taxon>
    </lineage>
</organism>
<comment type="caution">
    <text evidence="3">The sequence shown here is derived from an EMBL/GenBank/DDBJ whole genome shotgun (WGS) entry which is preliminary data.</text>
</comment>
<feature type="chain" id="PRO_5047381532" description="Lipoprotein" evidence="2">
    <location>
        <begin position="28"/>
        <end position="309"/>
    </location>
</feature>
<keyword evidence="2" id="KW-0732">Signal</keyword>
<gene>
    <name evidence="3" type="ORF">ACFOWE_18160</name>
</gene>
<keyword evidence="4" id="KW-1185">Reference proteome</keyword>
<dbReference type="EMBL" id="JBHSBM010000018">
    <property type="protein sequence ID" value="MFC4060232.1"/>
    <property type="molecule type" value="Genomic_DNA"/>
</dbReference>
<sequence>MKKLGSALSTSLLIALAAGCASGTTTAAPTSSPAPATSTSSTPSVTPSPTQTPCSEISTLASENLTQAELSGNDREWTQASSHLNTLITFMEERPECFTSTQLANLGELKSMTEKFDALIQAQQAETENESTGFQAQRHSGKGDKVLRLKGVDQPVIVKFTHDGSSNFAINSLDENGDETDLLVNTIGDYQGTVLAGMREGSSPAAFKIQADGPWTVEIKDVLEARTWPESRITGKGDDVLIIPGTVEGFTVMTAEHSGESNFVIHAYTQDREELLVNEIGKYTGEVTLPNGTAMVRIEADGKWTLVRD</sequence>
<feature type="signal peptide" evidence="2">
    <location>
        <begin position="1"/>
        <end position="27"/>
    </location>
</feature>
<dbReference type="RefSeq" id="WP_377289288.1">
    <property type="nucleotide sequence ID" value="NZ_JBHSBM010000018.1"/>
</dbReference>
<reference evidence="4" key="1">
    <citation type="journal article" date="2019" name="Int. J. Syst. Evol. Microbiol.">
        <title>The Global Catalogue of Microorganisms (GCM) 10K type strain sequencing project: providing services to taxonomists for standard genome sequencing and annotation.</title>
        <authorList>
            <consortium name="The Broad Institute Genomics Platform"/>
            <consortium name="The Broad Institute Genome Sequencing Center for Infectious Disease"/>
            <person name="Wu L."/>
            <person name="Ma J."/>
        </authorList>
    </citation>
    <scope>NUCLEOTIDE SEQUENCE [LARGE SCALE GENOMIC DNA]</scope>
    <source>
        <strain evidence="4">TBRC 4489</strain>
    </source>
</reference>
<dbReference type="Proteomes" id="UP001595850">
    <property type="component" value="Unassembled WGS sequence"/>
</dbReference>